<proteinExistence type="predicted"/>
<protein>
    <submittedName>
        <fullName evidence="1">Uncharacterized protein</fullName>
    </submittedName>
</protein>
<keyword evidence="2" id="KW-1185">Reference proteome</keyword>
<evidence type="ECO:0000313" key="2">
    <source>
        <dbReference type="Proteomes" id="UP000652761"/>
    </source>
</evidence>
<gene>
    <name evidence="1" type="ORF">Taro_042567</name>
</gene>
<name>A0A843X2U9_COLES</name>
<comment type="caution">
    <text evidence="1">The sequence shown here is derived from an EMBL/GenBank/DDBJ whole genome shotgun (WGS) entry which is preliminary data.</text>
</comment>
<sequence length="60" mass="6841">MNATYRVVVFFKATGVLSPSGPFQHAAMQNCPSLMLDLQGSGARVERRWHEMTMWRNEAK</sequence>
<organism evidence="1 2">
    <name type="scientific">Colocasia esculenta</name>
    <name type="common">Wild taro</name>
    <name type="synonym">Arum esculentum</name>
    <dbReference type="NCBI Taxonomy" id="4460"/>
    <lineage>
        <taxon>Eukaryota</taxon>
        <taxon>Viridiplantae</taxon>
        <taxon>Streptophyta</taxon>
        <taxon>Embryophyta</taxon>
        <taxon>Tracheophyta</taxon>
        <taxon>Spermatophyta</taxon>
        <taxon>Magnoliopsida</taxon>
        <taxon>Liliopsida</taxon>
        <taxon>Araceae</taxon>
        <taxon>Aroideae</taxon>
        <taxon>Colocasieae</taxon>
        <taxon>Colocasia</taxon>
    </lineage>
</organism>
<dbReference type="EMBL" id="NMUH01004448">
    <property type="protein sequence ID" value="MQM09690.1"/>
    <property type="molecule type" value="Genomic_DNA"/>
</dbReference>
<reference evidence="1" key="1">
    <citation type="submission" date="2017-07" db="EMBL/GenBank/DDBJ databases">
        <title>Taro Niue Genome Assembly and Annotation.</title>
        <authorList>
            <person name="Atibalentja N."/>
            <person name="Keating K."/>
            <person name="Fields C.J."/>
        </authorList>
    </citation>
    <scope>NUCLEOTIDE SEQUENCE</scope>
    <source>
        <strain evidence="1">Niue_2</strain>
        <tissue evidence="1">Leaf</tissue>
    </source>
</reference>
<evidence type="ECO:0000313" key="1">
    <source>
        <dbReference type="EMBL" id="MQM09690.1"/>
    </source>
</evidence>
<dbReference type="AlphaFoldDB" id="A0A843X2U9"/>
<accession>A0A843X2U9</accession>
<dbReference type="Proteomes" id="UP000652761">
    <property type="component" value="Unassembled WGS sequence"/>
</dbReference>